<feature type="region of interest" description="Disordered" evidence="2">
    <location>
        <begin position="35"/>
        <end position="119"/>
    </location>
</feature>
<dbReference type="GeneID" id="25252776"/>
<evidence type="ECO:0000256" key="2">
    <source>
        <dbReference type="SAM" id="MobiDB-lite"/>
    </source>
</evidence>
<dbReference type="EMBL" id="HG678299">
    <property type="protein sequence ID" value="CDJ45497.1"/>
    <property type="molecule type" value="Genomic_DNA"/>
</dbReference>
<feature type="coiled-coil region" evidence="1">
    <location>
        <begin position="369"/>
        <end position="447"/>
    </location>
</feature>
<feature type="compositionally biased region" description="Low complexity" evidence="2">
    <location>
        <begin position="79"/>
        <end position="88"/>
    </location>
</feature>
<accession>U6L545</accession>
<sequence>RDVRAYALWQQAVQRVLEEGGREAAAAAAAAAATGQLNALSNKKSRKSGKESILEPPKKLLRHEPFDEQLALQHYHMLQQQQQQQQQQEGSSPVKSEDSSSSSNSSSSRSGPAAASAGEAAAAETGTAAAAAGAITATAAAAAAARGFSEAAKEEDDDAPDQPIYGLEPYDSSLEEEEEAKLPDVYPSGIQRRKDDASVDPKVNHHMFLLLRFLDLFAPHIGLEDWSFEAVYDLVVKRELNEFGARFFSRLTALIGRRYTPGNNLSKCLCKIMEDRSAMDFNFLFPLGINPFLVRVWEDVKPYQRLRCIRVLLNAALGDSTAIHNVIDSWGPEKKAAFLDGSFFISNEGFVFWFISEHQKPHVFKIYKEDQAEGTLEIVAETLEQLEALAEAEEAKDPPDEFFPSLLREKHSDLRAAAEAAAAAAAAQRELEQQQQLLRQQQQQQQKGQ</sequence>
<dbReference type="GO" id="GO:0005634">
    <property type="term" value="C:nucleus"/>
    <property type="evidence" value="ECO:0007669"/>
    <property type="project" value="TreeGrafter"/>
</dbReference>
<evidence type="ECO:0000313" key="4">
    <source>
        <dbReference type="Proteomes" id="UP000030747"/>
    </source>
</evidence>
<dbReference type="Proteomes" id="UP000030747">
    <property type="component" value="Unassembled WGS sequence"/>
</dbReference>
<dbReference type="OrthoDB" id="348730at2759"/>
<organism evidence="3 4">
    <name type="scientific">Eimeria tenella</name>
    <name type="common">Coccidian parasite</name>
    <dbReference type="NCBI Taxonomy" id="5802"/>
    <lineage>
        <taxon>Eukaryota</taxon>
        <taxon>Sar</taxon>
        <taxon>Alveolata</taxon>
        <taxon>Apicomplexa</taxon>
        <taxon>Conoidasida</taxon>
        <taxon>Coccidia</taxon>
        <taxon>Eucoccidiorida</taxon>
        <taxon>Eimeriorina</taxon>
        <taxon>Eimeriidae</taxon>
        <taxon>Eimeria</taxon>
    </lineage>
</organism>
<dbReference type="VEuPathDB" id="ToxoDB:ETH2_0653700"/>
<dbReference type="PANTHER" id="PTHR14312">
    <property type="entry name" value="CREB/ATF BZIP TRANSCRIPTION FACTOR"/>
    <property type="match status" value="1"/>
</dbReference>
<keyword evidence="1" id="KW-0175">Coiled coil</keyword>
<dbReference type="PANTHER" id="PTHR14312:SF1">
    <property type="entry name" value="BASIC-LEUCINE ZIPPER TRANSCRIPTION FACTOR A"/>
    <property type="match status" value="1"/>
</dbReference>
<gene>
    <name evidence="3" type="ORF">ETH_00018190</name>
</gene>
<evidence type="ECO:0000313" key="3">
    <source>
        <dbReference type="EMBL" id="CDJ45497.1"/>
    </source>
</evidence>
<proteinExistence type="predicted"/>
<dbReference type="VEuPathDB" id="ToxoDB:ETH_00018190"/>
<evidence type="ECO:0000256" key="1">
    <source>
        <dbReference type="SAM" id="Coils"/>
    </source>
</evidence>
<dbReference type="RefSeq" id="XP_013236243.1">
    <property type="nucleotide sequence ID" value="XM_013380789.1"/>
</dbReference>
<feature type="region of interest" description="Disordered" evidence="2">
    <location>
        <begin position="149"/>
        <end position="197"/>
    </location>
</feature>
<dbReference type="AlphaFoldDB" id="U6L545"/>
<feature type="compositionally biased region" description="Basic and acidic residues" evidence="2">
    <location>
        <begin position="48"/>
        <end position="66"/>
    </location>
</feature>
<reference evidence="3" key="2">
    <citation type="submission" date="2013-10" db="EMBL/GenBank/DDBJ databases">
        <authorList>
            <person name="Aslett M."/>
        </authorList>
    </citation>
    <scope>NUCLEOTIDE SEQUENCE [LARGE SCALE GENOMIC DNA]</scope>
    <source>
        <strain evidence="3">Houghton</strain>
    </source>
</reference>
<keyword evidence="4" id="KW-1185">Reference proteome</keyword>
<name>U6L545_EIMTE</name>
<feature type="compositionally biased region" description="Low complexity" evidence="2">
    <location>
        <begin position="99"/>
        <end position="119"/>
    </location>
</feature>
<feature type="non-terminal residue" evidence="3">
    <location>
        <position position="1"/>
    </location>
</feature>
<dbReference type="GO" id="GO:0043565">
    <property type="term" value="F:sequence-specific DNA binding"/>
    <property type="evidence" value="ECO:0007669"/>
    <property type="project" value="TreeGrafter"/>
</dbReference>
<reference evidence="3" key="1">
    <citation type="submission" date="2013-10" db="EMBL/GenBank/DDBJ databases">
        <title>Genomic analysis of the causative agents of coccidiosis in chickens.</title>
        <authorList>
            <person name="Reid A.J."/>
            <person name="Blake D."/>
            <person name="Billington K."/>
            <person name="Browne H."/>
            <person name="Dunn M."/>
            <person name="Hung S."/>
            <person name="Kawahara F."/>
            <person name="Miranda-Saavedra D."/>
            <person name="Mourier T."/>
            <person name="Nagra H."/>
            <person name="Otto T.D."/>
            <person name="Rawlings N."/>
            <person name="Sanchez A."/>
            <person name="Sanders M."/>
            <person name="Subramaniam C."/>
            <person name="Tay Y."/>
            <person name="Dear P."/>
            <person name="Doerig C."/>
            <person name="Gruber A."/>
            <person name="Parkinson J."/>
            <person name="Shirley M."/>
            <person name="Wan K.L."/>
            <person name="Berriman M."/>
            <person name="Tomley F."/>
            <person name="Pain A."/>
        </authorList>
    </citation>
    <scope>NUCLEOTIDE SEQUENCE [LARGE SCALE GENOMIC DNA]</scope>
    <source>
        <strain evidence="3">Houghton</strain>
    </source>
</reference>
<dbReference type="GO" id="GO:0010468">
    <property type="term" value="P:regulation of gene expression"/>
    <property type="evidence" value="ECO:0007669"/>
    <property type="project" value="TreeGrafter"/>
</dbReference>
<protein>
    <submittedName>
        <fullName evidence="3">Uncharacterized protein</fullName>
    </submittedName>
</protein>